<dbReference type="NCBIfam" id="TIGR00488">
    <property type="entry name" value="bis(5'-nucleosyl)-tetraphosphatase (symmetrical) YqeK"/>
    <property type="match status" value="1"/>
</dbReference>
<keyword evidence="9" id="KW-1185">Reference proteome</keyword>
<evidence type="ECO:0000256" key="1">
    <source>
        <dbReference type="ARBA" id="ARBA00012506"/>
    </source>
</evidence>
<organism evidence="8 9">
    <name type="scientific">Paenibacillus aurantius</name>
    <dbReference type="NCBI Taxonomy" id="2918900"/>
    <lineage>
        <taxon>Bacteria</taxon>
        <taxon>Bacillati</taxon>
        <taxon>Bacillota</taxon>
        <taxon>Bacilli</taxon>
        <taxon>Bacillales</taxon>
        <taxon>Paenibacillaceae</taxon>
        <taxon>Paenibacillus</taxon>
    </lineage>
</organism>
<dbReference type="CDD" id="cd00077">
    <property type="entry name" value="HDc"/>
    <property type="match status" value="1"/>
</dbReference>
<dbReference type="Proteomes" id="UP001305702">
    <property type="component" value="Chromosome"/>
</dbReference>
<evidence type="ECO:0000313" key="9">
    <source>
        <dbReference type="Proteomes" id="UP001305702"/>
    </source>
</evidence>
<keyword evidence="4 8" id="KW-0378">Hydrolase</keyword>
<dbReference type="InterPro" id="IPR006674">
    <property type="entry name" value="HD_domain"/>
</dbReference>
<keyword evidence="2" id="KW-0479">Metal-binding</keyword>
<dbReference type="Gene3D" id="1.10.3210.10">
    <property type="entry name" value="Hypothetical protein af1432"/>
    <property type="match status" value="1"/>
</dbReference>
<dbReference type="EC" id="3.6.1.41" evidence="1"/>
<dbReference type="Pfam" id="PF01966">
    <property type="entry name" value="HD"/>
    <property type="match status" value="1"/>
</dbReference>
<dbReference type="GO" id="GO:0008803">
    <property type="term" value="F:bis(5'-nucleosyl)-tetraphosphatase (symmetrical) activity"/>
    <property type="evidence" value="ECO:0007669"/>
    <property type="project" value="UniProtKB-EC"/>
</dbReference>
<dbReference type="EMBL" id="CP130318">
    <property type="protein sequence ID" value="WNQ13411.1"/>
    <property type="molecule type" value="Genomic_DNA"/>
</dbReference>
<evidence type="ECO:0000259" key="7">
    <source>
        <dbReference type="PROSITE" id="PS51831"/>
    </source>
</evidence>
<name>A0AA96LJT0_9BACL</name>
<reference evidence="8 9" key="1">
    <citation type="submission" date="2022-02" db="EMBL/GenBank/DDBJ databases">
        <title>Paenibacillus sp. MBLB1776 Whole Genome Shotgun Sequencing.</title>
        <authorList>
            <person name="Hwang C.Y."/>
            <person name="Cho E.-S."/>
            <person name="Seo M.-J."/>
        </authorList>
    </citation>
    <scope>NUCLEOTIDE SEQUENCE [LARGE SCALE GENOMIC DNA]</scope>
    <source>
        <strain evidence="8 9">MBLB1776</strain>
    </source>
</reference>
<protein>
    <recommendedName>
        <fullName evidence="1">bis(5'-nucleosyl)-tetraphosphatase (symmetrical)</fullName>
        <ecNumber evidence="1">3.6.1.41</ecNumber>
    </recommendedName>
</protein>
<dbReference type="InterPro" id="IPR051094">
    <property type="entry name" value="Diverse_Catalytic_Enzymes"/>
</dbReference>
<dbReference type="InterPro" id="IPR003607">
    <property type="entry name" value="HD/PDEase_dom"/>
</dbReference>
<dbReference type="PANTHER" id="PTHR35795">
    <property type="entry name" value="SLR1885 PROTEIN"/>
    <property type="match status" value="1"/>
</dbReference>
<dbReference type="SUPFAM" id="SSF109604">
    <property type="entry name" value="HD-domain/PDEase-like"/>
    <property type="match status" value="1"/>
</dbReference>
<evidence type="ECO:0000256" key="5">
    <source>
        <dbReference type="ARBA" id="ARBA00023004"/>
    </source>
</evidence>
<evidence type="ECO:0000313" key="8">
    <source>
        <dbReference type="EMBL" id="WNQ13411.1"/>
    </source>
</evidence>
<dbReference type="PANTHER" id="PTHR35795:SF1">
    <property type="entry name" value="BIS(5'-NUCLEOSYL)-TETRAPHOSPHATASE, SYMMETRICAL"/>
    <property type="match status" value="1"/>
</dbReference>
<dbReference type="RefSeq" id="WP_315607191.1">
    <property type="nucleotide sequence ID" value="NZ_CP130318.1"/>
</dbReference>
<gene>
    <name evidence="8" type="primary">yqeK</name>
    <name evidence="8" type="ORF">MJA45_10435</name>
</gene>
<proteinExistence type="predicted"/>
<dbReference type="SMART" id="SM00471">
    <property type="entry name" value="HDc"/>
    <property type="match status" value="1"/>
</dbReference>
<evidence type="ECO:0000256" key="3">
    <source>
        <dbReference type="ARBA" id="ARBA00022741"/>
    </source>
</evidence>
<evidence type="ECO:0000256" key="6">
    <source>
        <dbReference type="ARBA" id="ARBA00049417"/>
    </source>
</evidence>
<dbReference type="PROSITE" id="PS51831">
    <property type="entry name" value="HD"/>
    <property type="match status" value="1"/>
</dbReference>
<keyword evidence="5" id="KW-0408">Iron</keyword>
<dbReference type="AlphaFoldDB" id="A0AA96LJT0"/>
<dbReference type="InterPro" id="IPR005249">
    <property type="entry name" value="YqeK"/>
</dbReference>
<feature type="domain" description="HD" evidence="7">
    <location>
        <begin position="18"/>
        <end position="132"/>
    </location>
</feature>
<dbReference type="KEGG" id="paun:MJA45_10435"/>
<dbReference type="GO" id="GO:0000166">
    <property type="term" value="F:nucleotide binding"/>
    <property type="evidence" value="ECO:0007669"/>
    <property type="project" value="UniProtKB-KW"/>
</dbReference>
<comment type="catalytic activity">
    <reaction evidence="6">
        <text>P(1),P(4)-bis(5'-adenosyl) tetraphosphate + H2O = 2 ADP + 2 H(+)</text>
        <dbReference type="Rhea" id="RHEA:24252"/>
        <dbReference type="ChEBI" id="CHEBI:15377"/>
        <dbReference type="ChEBI" id="CHEBI:15378"/>
        <dbReference type="ChEBI" id="CHEBI:58141"/>
        <dbReference type="ChEBI" id="CHEBI:456216"/>
        <dbReference type="EC" id="3.6.1.41"/>
    </reaction>
</comment>
<evidence type="ECO:0000256" key="4">
    <source>
        <dbReference type="ARBA" id="ARBA00022801"/>
    </source>
</evidence>
<sequence>MKREQMMEAVRKQMPAKRWQHTLGVMESAVELAHRFGGDPEKADLAALLHDYCKYWPVEKQRQVIVDNRLPEELLSYEKPLWHAPVGAFVVAEEFGIDDEEVLDAIRYHTSGRVGMSQLDKIICLADYIEPNRDYPEVANLRRLAETSMEKALIAGFDSTIHYLLSKGEKVFPMTLMARNSLIDEVREREGKKR</sequence>
<evidence type="ECO:0000256" key="2">
    <source>
        <dbReference type="ARBA" id="ARBA00022723"/>
    </source>
</evidence>
<keyword evidence="3" id="KW-0547">Nucleotide-binding</keyword>
<dbReference type="GO" id="GO:0046872">
    <property type="term" value="F:metal ion binding"/>
    <property type="evidence" value="ECO:0007669"/>
    <property type="project" value="UniProtKB-KW"/>
</dbReference>
<accession>A0AA96LJT0</accession>